<comment type="similarity">
    <text evidence="1">Belongs to the ros/MucR family.</text>
</comment>
<dbReference type="Gene3D" id="1.10.10.1550">
    <property type="entry name" value="ROS/MUCR transcriptional regulator protein"/>
    <property type="match status" value="1"/>
</dbReference>
<organism evidence="3 4">
    <name type="scientific">Methylobacterium brachiatum</name>
    <dbReference type="NCBI Taxonomy" id="269660"/>
    <lineage>
        <taxon>Bacteria</taxon>
        <taxon>Pseudomonadati</taxon>
        <taxon>Pseudomonadota</taxon>
        <taxon>Alphaproteobacteria</taxon>
        <taxon>Hyphomicrobiales</taxon>
        <taxon>Methylobacteriaceae</taxon>
        <taxon>Methylobacterium</taxon>
    </lineage>
</organism>
<gene>
    <name evidence="3" type="ORF">QO001_006593</name>
</gene>
<dbReference type="RefSeq" id="WP_091865627.1">
    <property type="nucleotide sequence ID" value="NZ_FOQW01000042.1"/>
</dbReference>
<evidence type="ECO:0000256" key="1">
    <source>
        <dbReference type="ARBA" id="ARBA00007031"/>
    </source>
</evidence>
<sequence>MNDDLEARQLDVRHLAASIVAAYVSNNHVQVTDLPKLLMSVHAAIQAAAQGEVAPVASSPVEKPSAAEIRRSVSRDALISFEDGKHYKTLKRHLTGRGLTPESYREKWGLPRDYPMVAPDYAERRSALAKAIGLGRPGASEAEPDDGGSGAEAKGRGRRKTA</sequence>
<name>A0AAJ1WYI0_9HYPH</name>
<dbReference type="GeneID" id="90835585"/>
<dbReference type="InterPro" id="IPR041920">
    <property type="entry name" value="ROS/MUCR_sf"/>
</dbReference>
<dbReference type="AlphaFoldDB" id="A0AAJ1WYI0"/>
<accession>A0AAJ1WYI0</accession>
<dbReference type="GO" id="GO:0006355">
    <property type="term" value="P:regulation of DNA-templated transcription"/>
    <property type="evidence" value="ECO:0007669"/>
    <property type="project" value="InterPro"/>
</dbReference>
<evidence type="ECO:0000313" key="4">
    <source>
        <dbReference type="Proteomes" id="UP001223420"/>
    </source>
</evidence>
<dbReference type="EMBL" id="JAUSWL010000035">
    <property type="protein sequence ID" value="MDQ0547634.1"/>
    <property type="molecule type" value="Genomic_DNA"/>
</dbReference>
<dbReference type="GO" id="GO:0003677">
    <property type="term" value="F:DNA binding"/>
    <property type="evidence" value="ECO:0007669"/>
    <property type="project" value="InterPro"/>
</dbReference>
<dbReference type="Pfam" id="PF05443">
    <property type="entry name" value="ROS_MUCR"/>
    <property type="match status" value="1"/>
</dbReference>
<protein>
    <submittedName>
        <fullName evidence="3">Transcriptional regulator</fullName>
    </submittedName>
</protein>
<feature type="region of interest" description="Disordered" evidence="2">
    <location>
        <begin position="135"/>
        <end position="162"/>
    </location>
</feature>
<reference evidence="3" key="1">
    <citation type="submission" date="2023-07" db="EMBL/GenBank/DDBJ databases">
        <title>Genomic Encyclopedia of Type Strains, Phase IV (KMG-IV): sequencing the most valuable type-strain genomes for metagenomic binning, comparative biology and taxonomic classification.</title>
        <authorList>
            <person name="Goeker M."/>
        </authorList>
    </citation>
    <scope>NUCLEOTIDE SEQUENCE</scope>
    <source>
        <strain evidence="3">DSM 19569</strain>
    </source>
</reference>
<dbReference type="GO" id="GO:0008270">
    <property type="term" value="F:zinc ion binding"/>
    <property type="evidence" value="ECO:0007669"/>
    <property type="project" value="InterPro"/>
</dbReference>
<evidence type="ECO:0000313" key="3">
    <source>
        <dbReference type="EMBL" id="MDQ0547634.1"/>
    </source>
</evidence>
<evidence type="ECO:0000256" key="2">
    <source>
        <dbReference type="SAM" id="MobiDB-lite"/>
    </source>
</evidence>
<comment type="caution">
    <text evidence="3">The sequence shown here is derived from an EMBL/GenBank/DDBJ whole genome shotgun (WGS) entry which is preliminary data.</text>
</comment>
<dbReference type="InterPro" id="IPR008807">
    <property type="entry name" value="ROS_MUCR"/>
</dbReference>
<proteinExistence type="inferred from homology"/>
<dbReference type="Proteomes" id="UP001223420">
    <property type="component" value="Unassembled WGS sequence"/>
</dbReference>